<dbReference type="EMBL" id="BMKI01000015">
    <property type="protein sequence ID" value="GGD03345.1"/>
    <property type="molecule type" value="Genomic_DNA"/>
</dbReference>
<sequence length="75" mass="7673">MDIVTKIVTIIGAIIGVLAAVGIMLGVKDVRSGMQTDDPRKTDKGIEAIIVGGAFALIATGVGAYVIAQLSSIKF</sequence>
<keyword evidence="1" id="KW-0812">Transmembrane</keyword>
<reference evidence="3" key="1">
    <citation type="journal article" date="2019" name="Int. J. Syst. Evol. Microbiol.">
        <title>The Global Catalogue of Microorganisms (GCM) 10K type strain sequencing project: providing services to taxonomists for standard genome sequencing and annotation.</title>
        <authorList>
            <consortium name="The Broad Institute Genomics Platform"/>
            <consortium name="The Broad Institute Genome Sequencing Center for Infectious Disease"/>
            <person name="Wu L."/>
            <person name="Ma J."/>
        </authorList>
    </citation>
    <scope>NUCLEOTIDE SEQUENCE [LARGE SCALE GENOMIC DNA]</scope>
    <source>
        <strain evidence="3">CGMCC 1.15942</strain>
    </source>
</reference>
<feature type="transmembrane region" description="Helical" evidence="1">
    <location>
        <begin position="48"/>
        <end position="68"/>
    </location>
</feature>
<dbReference type="Proteomes" id="UP000630615">
    <property type="component" value="Unassembled WGS sequence"/>
</dbReference>
<gene>
    <name evidence="2" type="ORF">GCM10011573_36020</name>
</gene>
<protein>
    <recommendedName>
        <fullName evidence="4">Type III secretion system protein PrgF</fullName>
    </recommendedName>
</protein>
<evidence type="ECO:0000313" key="2">
    <source>
        <dbReference type="EMBL" id="GGD03345.1"/>
    </source>
</evidence>
<evidence type="ECO:0000313" key="3">
    <source>
        <dbReference type="Proteomes" id="UP000630615"/>
    </source>
</evidence>
<name>A0ABQ1PTL5_9ENTE</name>
<keyword evidence="1" id="KW-0472">Membrane</keyword>
<organism evidence="2 3">
    <name type="scientific">Enterococcus wangshanyuanii</name>
    <dbReference type="NCBI Taxonomy" id="2005703"/>
    <lineage>
        <taxon>Bacteria</taxon>
        <taxon>Bacillati</taxon>
        <taxon>Bacillota</taxon>
        <taxon>Bacilli</taxon>
        <taxon>Lactobacillales</taxon>
        <taxon>Enterococcaceae</taxon>
        <taxon>Enterococcus</taxon>
    </lineage>
</organism>
<keyword evidence="3" id="KW-1185">Reference proteome</keyword>
<evidence type="ECO:0000256" key="1">
    <source>
        <dbReference type="SAM" id="Phobius"/>
    </source>
</evidence>
<keyword evidence="1" id="KW-1133">Transmembrane helix</keyword>
<comment type="caution">
    <text evidence="2">The sequence shown here is derived from an EMBL/GenBank/DDBJ whole genome shotgun (WGS) entry which is preliminary data.</text>
</comment>
<feature type="transmembrane region" description="Helical" evidence="1">
    <location>
        <begin position="6"/>
        <end position="27"/>
    </location>
</feature>
<proteinExistence type="predicted"/>
<dbReference type="RefSeq" id="WP_069653744.1">
    <property type="nucleotide sequence ID" value="NZ_BMKI01000015.1"/>
</dbReference>
<evidence type="ECO:0008006" key="4">
    <source>
        <dbReference type="Google" id="ProtNLM"/>
    </source>
</evidence>
<accession>A0ABQ1PTL5</accession>